<evidence type="ECO:0000313" key="2">
    <source>
        <dbReference type="Proteomes" id="UP001597493"/>
    </source>
</evidence>
<name>A0ABW5QR00_9BACL</name>
<reference evidence="2" key="1">
    <citation type="journal article" date="2019" name="Int. J. Syst. Evol. Microbiol.">
        <title>The Global Catalogue of Microorganisms (GCM) 10K type strain sequencing project: providing services to taxonomists for standard genome sequencing and annotation.</title>
        <authorList>
            <consortium name="The Broad Institute Genomics Platform"/>
            <consortium name="The Broad Institute Genome Sequencing Center for Infectious Disease"/>
            <person name="Wu L."/>
            <person name="Ma J."/>
        </authorList>
    </citation>
    <scope>NUCLEOTIDE SEQUENCE [LARGE SCALE GENOMIC DNA]</scope>
    <source>
        <strain evidence="2">TISTR 1827</strain>
    </source>
</reference>
<organism evidence="1 2">
    <name type="scientific">Paenibacillus thailandensis</name>
    <dbReference type="NCBI Taxonomy" id="393250"/>
    <lineage>
        <taxon>Bacteria</taxon>
        <taxon>Bacillati</taxon>
        <taxon>Bacillota</taxon>
        <taxon>Bacilli</taxon>
        <taxon>Bacillales</taxon>
        <taxon>Paenibacillaceae</taxon>
        <taxon>Paenibacillus</taxon>
    </lineage>
</organism>
<gene>
    <name evidence="1" type="ORF">ACFSW5_00965</name>
</gene>
<comment type="caution">
    <text evidence="1">The sequence shown here is derived from an EMBL/GenBank/DDBJ whole genome shotgun (WGS) entry which is preliminary data.</text>
</comment>
<evidence type="ECO:0000313" key="1">
    <source>
        <dbReference type="EMBL" id="MFD2658831.1"/>
    </source>
</evidence>
<sequence length="84" mass="9745">MSNKNVEVFVTVIVNDEPVDTSKELTWWQSATGVMRLEDLAWWQRATIKFLDGMEHAALKLDRLGSWANDKLEQHTGKTMIKRK</sequence>
<accession>A0ABW5QR00</accession>
<dbReference type="EMBL" id="JBHUMY010000001">
    <property type="protein sequence ID" value="MFD2658831.1"/>
    <property type="molecule type" value="Genomic_DNA"/>
</dbReference>
<dbReference type="RefSeq" id="WP_080833673.1">
    <property type="nucleotide sequence ID" value="NZ_JBHUGT010000054.1"/>
</dbReference>
<protein>
    <submittedName>
        <fullName evidence="1">Uncharacterized protein</fullName>
    </submittedName>
</protein>
<dbReference type="Proteomes" id="UP001597493">
    <property type="component" value="Unassembled WGS sequence"/>
</dbReference>
<proteinExistence type="predicted"/>
<keyword evidence="2" id="KW-1185">Reference proteome</keyword>